<dbReference type="SUPFAM" id="SSF51126">
    <property type="entry name" value="Pectin lyase-like"/>
    <property type="match status" value="1"/>
</dbReference>
<dbReference type="SMART" id="SM00710">
    <property type="entry name" value="PbH1"/>
    <property type="match status" value="8"/>
</dbReference>
<evidence type="ECO:0000256" key="1">
    <source>
        <dbReference type="SAM" id="SignalP"/>
    </source>
</evidence>
<reference evidence="3" key="1">
    <citation type="journal article" date="2020" name="mSystems">
        <title>Genome- and Community-Level Interaction Insights into Carbon Utilization and Element Cycling Functions of Hydrothermarchaeota in Hydrothermal Sediment.</title>
        <authorList>
            <person name="Zhou Z."/>
            <person name="Liu Y."/>
            <person name="Xu W."/>
            <person name="Pan J."/>
            <person name="Luo Z.H."/>
            <person name="Li M."/>
        </authorList>
    </citation>
    <scope>NUCLEOTIDE SEQUENCE [LARGE SCALE GENOMIC DNA]</scope>
    <source>
        <strain evidence="3">HyVt-535</strain>
    </source>
</reference>
<evidence type="ECO:0000259" key="2">
    <source>
        <dbReference type="SMART" id="SM00722"/>
    </source>
</evidence>
<proteinExistence type="predicted"/>
<feature type="chain" id="PRO_5027832871" evidence="1">
    <location>
        <begin position="25"/>
        <end position="409"/>
    </location>
</feature>
<dbReference type="Gene3D" id="2.160.20.10">
    <property type="entry name" value="Single-stranded right-handed beta-helix, Pectin lyase-like"/>
    <property type="match status" value="1"/>
</dbReference>
<dbReference type="AlphaFoldDB" id="A0A7C5N789"/>
<gene>
    <name evidence="3" type="primary">nosD</name>
    <name evidence="3" type="ORF">ENJ98_01070</name>
</gene>
<keyword evidence="1" id="KW-0732">Signal</keyword>
<dbReference type="InterPro" id="IPR006626">
    <property type="entry name" value="PbH1"/>
</dbReference>
<dbReference type="Pfam" id="PF05048">
    <property type="entry name" value="NosD"/>
    <property type="match status" value="1"/>
</dbReference>
<evidence type="ECO:0000313" key="3">
    <source>
        <dbReference type="EMBL" id="HHH12806.1"/>
    </source>
</evidence>
<dbReference type="NCBIfam" id="TIGR04247">
    <property type="entry name" value="NosD_copper_fam"/>
    <property type="match status" value="1"/>
</dbReference>
<name>A0A7C5N789_9GAMM</name>
<organism evidence="3">
    <name type="scientific">Thiolapillus brandeum</name>
    <dbReference type="NCBI Taxonomy" id="1076588"/>
    <lineage>
        <taxon>Bacteria</taxon>
        <taxon>Pseudomonadati</taxon>
        <taxon>Pseudomonadota</taxon>
        <taxon>Gammaproteobacteria</taxon>
        <taxon>Chromatiales</taxon>
        <taxon>Sedimenticolaceae</taxon>
        <taxon>Thiolapillus</taxon>
    </lineage>
</organism>
<protein>
    <submittedName>
        <fullName evidence="3">Nitrous oxide reductase family maturation protein NosD</fullName>
    </submittedName>
</protein>
<dbReference type="InterPro" id="IPR026464">
    <property type="entry name" value="NosD_copper_fam"/>
</dbReference>
<sequence>MAATRSRRWFSASLLCLLAGALRAAPPLQLYVALTPAGGTLKPEPGTYSGPVVVDKPITIDGGGKVTIDGGGEGTVLTILADGVTVRGLHLTRSGTSHDAVDAGILVKADGVTVENNVIDETLFGIHLSNANDNVIRNNRIRSLPDRDISIRGDGIRVWYSHGNLIQGNRLQGVRDLVFSNASENRVVDNRISDSRISMEFVYSPDNEVSGNTLEHNVTGITVIYSESIAITGNRIAHMRKLTGSGISVKESYDISIDHNEIAHCAVGLLATSPLQPENILHIENNLFTYNDVATYFYGEKGGHVIHANRFVDNFVDVMGSAPPTTRLNHWQGNFWDRYAGFDRNGDGVGDQPYRVWLYADRIWMERSMARFFRGTVGLSLVDFMERLVPSSEPDLIYEDPVPLMQPTP</sequence>
<dbReference type="EMBL" id="DROM01000069">
    <property type="protein sequence ID" value="HHH12806.1"/>
    <property type="molecule type" value="Genomic_DNA"/>
</dbReference>
<feature type="domain" description="Carbohydrate-binding/sugar hydrolysis" evidence="2">
    <location>
        <begin position="35"/>
        <end position="177"/>
    </location>
</feature>
<dbReference type="InterPro" id="IPR012334">
    <property type="entry name" value="Pectin_lyas_fold"/>
</dbReference>
<dbReference type="InterPro" id="IPR011050">
    <property type="entry name" value="Pectin_lyase_fold/virulence"/>
</dbReference>
<dbReference type="InterPro" id="IPR007742">
    <property type="entry name" value="NosD_dom"/>
</dbReference>
<dbReference type="Proteomes" id="UP000886100">
    <property type="component" value="Unassembled WGS sequence"/>
</dbReference>
<accession>A0A7C5N789</accession>
<feature type="signal peptide" evidence="1">
    <location>
        <begin position="1"/>
        <end position="24"/>
    </location>
</feature>
<dbReference type="InterPro" id="IPR022441">
    <property type="entry name" value="Para_beta_helix_rpt-2"/>
</dbReference>
<comment type="caution">
    <text evidence="3">The sequence shown here is derived from an EMBL/GenBank/DDBJ whole genome shotgun (WGS) entry which is preliminary data.</text>
</comment>
<dbReference type="NCBIfam" id="TIGR03804">
    <property type="entry name" value="para_beta_helix"/>
    <property type="match status" value="2"/>
</dbReference>
<dbReference type="SMART" id="SM00722">
    <property type="entry name" value="CASH"/>
    <property type="match status" value="2"/>
</dbReference>
<feature type="domain" description="Carbohydrate-binding/sugar hydrolysis" evidence="2">
    <location>
        <begin position="186"/>
        <end position="352"/>
    </location>
</feature>
<dbReference type="InterPro" id="IPR006633">
    <property type="entry name" value="Carb-bd_sugar_hydrolysis-dom"/>
</dbReference>